<evidence type="ECO:0000256" key="7">
    <source>
        <dbReference type="ARBA" id="ARBA00023242"/>
    </source>
</evidence>
<evidence type="ECO:0000313" key="11">
    <source>
        <dbReference type="EMBL" id="KIH93200.1"/>
    </source>
</evidence>
<dbReference type="GO" id="GO:0033557">
    <property type="term" value="C:Slx1-Slx4 complex"/>
    <property type="evidence" value="ECO:0007669"/>
    <property type="project" value="UniProtKB-UniRule"/>
</dbReference>
<dbReference type="EMBL" id="AWTV01000006">
    <property type="protein sequence ID" value="KIH93200.1"/>
    <property type="molecule type" value="Genomic_DNA"/>
</dbReference>
<dbReference type="GO" id="GO:0006310">
    <property type="term" value="P:DNA recombination"/>
    <property type="evidence" value="ECO:0007669"/>
    <property type="project" value="UniProtKB-UniRule"/>
</dbReference>
<dbReference type="InterPro" id="IPR018574">
    <property type="entry name" value="Structure-sp_endonuc_su_Slx4"/>
</dbReference>
<evidence type="ECO:0000256" key="1">
    <source>
        <dbReference type="ARBA" id="ARBA00004123"/>
    </source>
</evidence>
<dbReference type="GO" id="GO:0006260">
    <property type="term" value="P:DNA replication"/>
    <property type="evidence" value="ECO:0007669"/>
    <property type="project" value="InterPro"/>
</dbReference>
<feature type="region of interest" description="Disordered" evidence="10">
    <location>
        <begin position="1"/>
        <end position="79"/>
    </location>
</feature>
<sequence>MARTETRVQTGSGPPDLRDVILLSSSPALPPARPMSSLQSADTSRPAWHDRRFDLPLLSSDPPEAAARSGPPPTGAAQSKYFADHQDVLSSLPASQPAAVDLLPILREEPAKYVSGDLESALQRRRDWTPPPADTVAAAGEISRSQHHADDWSSSPGELVNRPNSVFKSLQTSFGCKEDESQRSNHVATVTKEGSFTKRKAIEAISMGDAGRAASRETSPTKSKAPKKKVRTLTELAVAAYADSTVTSGDALAATLTKTTTKQTTKPQVEGVDENVPEARPEVRPGLPMSKLRKLKTARAAAAAKKPRGKKAPAPRKPVLLSPASARAAATRQDFLFGTSSQLATEASPTFLRHLHMAMHASNQDSDDGDDNSRRERNRILDIIDEFDSDTSPDVSTVDLTGQRTPGRLEVAKKTKTLWGAAARGEDGFLIDNVIDLEDAMEFPEDPHQVIAMAQRAAEEAIQKEAQEEEPPAPALASTAAESTQATQSSRGNGRPPANAKAAEAASTAQTVVSPAQKGTKATSTKSTAASKSKAKKATNATKATKAAQAVKAHDAVRPNFAVLTTAQLTKKVSDYGYKAIKARSAMITLLNACWDAQHPTTAADGQPAPVALASTDQVAAQLAQPKDATAPTGSESLQTQPKVTAPRVAQPAATQVAQTTQSAIRGLTTSPRAAYFLPKGTRSPTPARTAALHTTAKATAKTTAKARARATATESALQSAAAQRRKATKECVVFEIDDSESDGRFSSPEPAGVRRPLTEAVAVDVDEDVENGENDDDDIVATDLDEDDESNTMDNDEADLSLADAPLTYEQSELFRYIATAVTSAPPTSDPAAPSWHEKILMYDTIILETFTAWLNNGPLRAAGYAGVDVTPLDVKKWCESKSVCCTWRKNLQGKERKW</sequence>
<feature type="region of interest" description="Disordered" evidence="10">
    <location>
        <begin position="456"/>
        <end position="543"/>
    </location>
</feature>
<keyword evidence="4 9" id="KW-0227">DNA damage</keyword>
<feature type="compositionally biased region" description="Polar residues" evidence="10">
    <location>
        <begin position="152"/>
        <end position="163"/>
    </location>
</feature>
<comment type="PTM">
    <text evidence="9">Phosphorylated in response to DNA damage.</text>
</comment>
<dbReference type="HOGENOM" id="CLU_005957_0_0_1"/>
<feature type="compositionally biased region" description="Low complexity" evidence="10">
    <location>
        <begin position="516"/>
        <end position="543"/>
    </location>
</feature>
<feature type="compositionally biased region" description="Polar residues" evidence="10">
    <location>
        <begin position="632"/>
        <end position="643"/>
    </location>
</feature>
<gene>
    <name evidence="9" type="primary">SLX4</name>
    <name evidence="11" type="ORF">SPBR_02340</name>
</gene>
<keyword evidence="3 9" id="KW-0597">Phosphoprotein</keyword>
<feature type="compositionally biased region" description="Low complexity" evidence="10">
    <location>
        <begin position="498"/>
        <end position="509"/>
    </location>
</feature>
<name>A0A0C2J2E0_9PEZI</name>
<evidence type="ECO:0000313" key="12">
    <source>
        <dbReference type="Proteomes" id="UP000031575"/>
    </source>
</evidence>
<dbReference type="CDD" id="cd22999">
    <property type="entry name" value="SAP_SLX4"/>
    <property type="match status" value="1"/>
</dbReference>
<accession>A0A0C2J2E0</accession>
<dbReference type="VEuPathDB" id="FungiDB:SPBR_02340"/>
<evidence type="ECO:0000256" key="5">
    <source>
        <dbReference type="ARBA" id="ARBA00023172"/>
    </source>
</evidence>
<keyword evidence="5 9" id="KW-0233">DNA recombination</keyword>
<feature type="region of interest" description="Disordered" evidence="10">
    <location>
        <begin position="207"/>
        <end position="228"/>
    </location>
</feature>
<comment type="subcellular location">
    <subcellularLocation>
        <location evidence="1 9">Nucleus</location>
    </subcellularLocation>
</comment>
<feature type="region of interest" description="Disordered" evidence="10">
    <location>
        <begin position="259"/>
        <end position="285"/>
    </location>
</feature>
<feature type="region of interest" description="Disordered" evidence="10">
    <location>
        <begin position="143"/>
        <end position="163"/>
    </location>
</feature>
<reference evidence="11 12" key="1">
    <citation type="journal article" date="2014" name="BMC Genomics">
        <title>Comparative genomics of the major fungal agents of human and animal Sporotrichosis: Sporothrix schenckii and Sporothrix brasiliensis.</title>
        <authorList>
            <person name="Teixeira M.M."/>
            <person name="de Almeida L.G."/>
            <person name="Kubitschek-Barreira P."/>
            <person name="Alves F.L."/>
            <person name="Kioshima E.S."/>
            <person name="Abadio A.K."/>
            <person name="Fernandes L."/>
            <person name="Derengowski L.S."/>
            <person name="Ferreira K.S."/>
            <person name="Souza R.C."/>
            <person name="Ruiz J.C."/>
            <person name="de Andrade N.C."/>
            <person name="Paes H.C."/>
            <person name="Nicola A.M."/>
            <person name="Albuquerque P."/>
            <person name="Gerber A.L."/>
            <person name="Martins V.P."/>
            <person name="Peconick L.D."/>
            <person name="Neto A.V."/>
            <person name="Chaucanez C.B."/>
            <person name="Silva P.A."/>
            <person name="Cunha O.L."/>
            <person name="de Oliveira F.F."/>
            <person name="dos Santos T.C."/>
            <person name="Barros A.L."/>
            <person name="Soares M.A."/>
            <person name="de Oliveira L.M."/>
            <person name="Marini M.M."/>
            <person name="Villalobos-Duno H."/>
            <person name="Cunha M.M."/>
            <person name="de Hoog S."/>
            <person name="da Silveira J.F."/>
            <person name="Henrissat B."/>
            <person name="Nino-Vega G.A."/>
            <person name="Cisalpino P.S."/>
            <person name="Mora-Montes H.M."/>
            <person name="Almeida S.R."/>
            <person name="Stajich J.E."/>
            <person name="Lopes-Bezerra L.M."/>
            <person name="Vasconcelos A.T."/>
            <person name="Felipe M.S."/>
        </authorList>
    </citation>
    <scope>NUCLEOTIDE SEQUENCE [LARGE SCALE GENOMIC DNA]</scope>
    <source>
        <strain evidence="11 12">5110</strain>
    </source>
</reference>
<comment type="function">
    <text evidence="9">Regulatory subunit of the SLX1-SLX4 structure-specific endonuclease that resolves DNA secondary structures generated during DNA repair and recombination. Has endonuclease activity towards branched DNA substrates, introducing single-strand cuts in duplex DNA close to junctions with ss-DNA.</text>
</comment>
<keyword evidence="7 9" id="KW-0539">Nucleus</keyword>
<evidence type="ECO:0000256" key="6">
    <source>
        <dbReference type="ARBA" id="ARBA00023204"/>
    </source>
</evidence>
<dbReference type="HAMAP" id="MF_03110">
    <property type="entry name" value="Endonuc_su_Slx4"/>
    <property type="match status" value="1"/>
</dbReference>
<feature type="compositionally biased region" description="Basic and acidic residues" evidence="10">
    <location>
        <begin position="457"/>
        <end position="466"/>
    </location>
</feature>
<evidence type="ECO:0000256" key="4">
    <source>
        <dbReference type="ARBA" id="ARBA00022763"/>
    </source>
</evidence>
<dbReference type="InterPro" id="IPR027784">
    <property type="entry name" value="Slx4_ascomycetes"/>
</dbReference>
<comment type="subunit">
    <text evidence="9">Forms a heterodimer with SLX1.</text>
</comment>
<comment type="similarity">
    <text evidence="2 9">Belongs to the SLX4 family.</text>
</comment>
<evidence type="ECO:0000256" key="9">
    <source>
        <dbReference type="HAMAP-Rule" id="MF_03110"/>
    </source>
</evidence>
<evidence type="ECO:0000256" key="8">
    <source>
        <dbReference type="ARBA" id="ARBA00029496"/>
    </source>
</evidence>
<evidence type="ECO:0000256" key="10">
    <source>
        <dbReference type="SAM" id="MobiDB-lite"/>
    </source>
</evidence>
<evidence type="ECO:0000256" key="2">
    <source>
        <dbReference type="ARBA" id="ARBA00006661"/>
    </source>
</evidence>
<dbReference type="Proteomes" id="UP000031575">
    <property type="component" value="Unassembled WGS sequence"/>
</dbReference>
<feature type="compositionally biased region" description="Low complexity" evidence="10">
    <location>
        <begin position="475"/>
        <end position="490"/>
    </location>
</feature>
<feature type="region of interest" description="Disordered" evidence="10">
    <location>
        <begin position="623"/>
        <end position="643"/>
    </location>
</feature>
<protein>
    <recommendedName>
        <fullName evidence="8 9">Structure-specific endonuclease subunit SLX4</fullName>
    </recommendedName>
</protein>
<dbReference type="GO" id="GO:0017108">
    <property type="term" value="F:5'-flap endonuclease activity"/>
    <property type="evidence" value="ECO:0007669"/>
    <property type="project" value="InterPro"/>
</dbReference>
<keyword evidence="6 9" id="KW-0234">DNA repair</keyword>
<comment type="caution">
    <text evidence="11">The sequence shown here is derived from an EMBL/GenBank/DDBJ whole genome shotgun (WGS) entry which is preliminary data.</text>
</comment>
<proteinExistence type="inferred from homology"/>
<feature type="region of interest" description="Disordered" evidence="10">
    <location>
        <begin position="767"/>
        <end position="797"/>
    </location>
</feature>
<keyword evidence="12" id="KW-1185">Reference proteome</keyword>
<dbReference type="AlphaFoldDB" id="A0A0C2J2E0"/>
<dbReference type="GO" id="GO:0006281">
    <property type="term" value="P:DNA repair"/>
    <property type="evidence" value="ECO:0007669"/>
    <property type="project" value="UniProtKB-UniRule"/>
</dbReference>
<organism evidence="11 12">
    <name type="scientific">Sporothrix brasiliensis 5110</name>
    <dbReference type="NCBI Taxonomy" id="1398154"/>
    <lineage>
        <taxon>Eukaryota</taxon>
        <taxon>Fungi</taxon>
        <taxon>Dikarya</taxon>
        <taxon>Ascomycota</taxon>
        <taxon>Pezizomycotina</taxon>
        <taxon>Sordariomycetes</taxon>
        <taxon>Sordariomycetidae</taxon>
        <taxon>Ophiostomatales</taxon>
        <taxon>Ophiostomataceae</taxon>
        <taxon>Sporothrix</taxon>
    </lineage>
</organism>
<dbReference type="OrthoDB" id="5349119at2759"/>
<evidence type="ECO:0000256" key="3">
    <source>
        <dbReference type="ARBA" id="ARBA00022553"/>
    </source>
</evidence>
<dbReference type="Pfam" id="PF09494">
    <property type="entry name" value="Slx4"/>
    <property type="match status" value="1"/>
</dbReference>